<dbReference type="Proteomes" id="UP000053555">
    <property type="component" value="Unassembled WGS sequence"/>
</dbReference>
<dbReference type="AlphaFoldDB" id="A0A0B2SAD6"/>
<dbReference type="SUPFAM" id="SSF54495">
    <property type="entry name" value="UBC-like"/>
    <property type="match status" value="1"/>
</dbReference>
<feature type="domain" description="UBC core" evidence="1">
    <location>
        <begin position="78"/>
        <end position="146"/>
    </location>
</feature>
<proteinExistence type="predicted"/>
<accession>A0A0B2SAD6</accession>
<organism evidence="2">
    <name type="scientific">Glycine soja</name>
    <name type="common">Wild soybean</name>
    <dbReference type="NCBI Taxonomy" id="3848"/>
    <lineage>
        <taxon>Eukaryota</taxon>
        <taxon>Viridiplantae</taxon>
        <taxon>Streptophyta</taxon>
        <taxon>Embryophyta</taxon>
        <taxon>Tracheophyta</taxon>
        <taxon>Spermatophyta</taxon>
        <taxon>Magnoliopsida</taxon>
        <taxon>eudicotyledons</taxon>
        <taxon>Gunneridae</taxon>
        <taxon>Pentapetalae</taxon>
        <taxon>rosids</taxon>
        <taxon>fabids</taxon>
        <taxon>Fabales</taxon>
        <taxon>Fabaceae</taxon>
        <taxon>Papilionoideae</taxon>
        <taxon>50 kb inversion clade</taxon>
        <taxon>NPAAA clade</taxon>
        <taxon>indigoferoid/millettioid clade</taxon>
        <taxon>Phaseoleae</taxon>
        <taxon>Glycine</taxon>
        <taxon>Glycine subgen. Soja</taxon>
    </lineage>
</organism>
<sequence length="146" mass="16742">MDIPSIALNCLWALCIYSHQLEVACYRNPKQHTAVLSNDFRDGIETDLVGTQGSPEGSSYLLQRRIMPLLRAALLVRFMIKFAIKNLELLQFWTDKCCNCPVAEDMFHWPTTIMGPPDSPYARGVFLVTIHFPPDYPFKPTKVFIY</sequence>
<evidence type="ECO:0000259" key="1">
    <source>
        <dbReference type="PROSITE" id="PS50127"/>
    </source>
</evidence>
<dbReference type="Gene3D" id="3.10.110.10">
    <property type="entry name" value="Ubiquitin Conjugating Enzyme"/>
    <property type="match status" value="1"/>
</dbReference>
<dbReference type="PANTHER" id="PTHR24068">
    <property type="entry name" value="UBIQUITIN-CONJUGATING ENZYME E2"/>
    <property type="match status" value="1"/>
</dbReference>
<gene>
    <name evidence="2" type="ORF">glysoja_047339</name>
</gene>
<dbReference type="PROSITE" id="PS50127">
    <property type="entry name" value="UBC_2"/>
    <property type="match status" value="1"/>
</dbReference>
<dbReference type="InterPro" id="IPR016135">
    <property type="entry name" value="UBQ-conjugating_enzyme/RWD"/>
</dbReference>
<name>A0A0B2SAD6_GLYSO</name>
<dbReference type="EMBL" id="KN643812">
    <property type="protein sequence ID" value="KHN43726.1"/>
    <property type="molecule type" value="Genomic_DNA"/>
</dbReference>
<protein>
    <submittedName>
        <fullName evidence="2">Ubiquitin-conjugating enzyme E2 11</fullName>
    </submittedName>
</protein>
<reference evidence="2" key="1">
    <citation type="submission" date="2014-07" db="EMBL/GenBank/DDBJ databases">
        <title>Identification of a novel salt tolerance gene in wild soybean by whole-genome sequencing.</title>
        <authorList>
            <person name="Lam H.-M."/>
            <person name="Qi X."/>
            <person name="Li M.-W."/>
            <person name="Liu X."/>
            <person name="Xie M."/>
            <person name="Ni M."/>
            <person name="Xu X."/>
        </authorList>
    </citation>
    <scope>NUCLEOTIDE SEQUENCE [LARGE SCALE GENOMIC DNA]</scope>
    <source>
        <tissue evidence="2">Root</tissue>
    </source>
</reference>
<dbReference type="Pfam" id="PF00179">
    <property type="entry name" value="UQ_con"/>
    <property type="match status" value="1"/>
</dbReference>
<evidence type="ECO:0000313" key="2">
    <source>
        <dbReference type="EMBL" id="KHN43726.1"/>
    </source>
</evidence>
<dbReference type="InterPro" id="IPR000608">
    <property type="entry name" value="UBC"/>
</dbReference>